<dbReference type="InterPro" id="IPR004223">
    <property type="entry name" value="VitB12-dep_Met_synth_activ_dom"/>
</dbReference>
<dbReference type="Proteomes" id="UP000263098">
    <property type="component" value="Unassembled WGS sequence"/>
</dbReference>
<name>A0A3D2SGY3_9BACE</name>
<dbReference type="InterPro" id="IPR037010">
    <property type="entry name" value="VitB12-dep_Met_synth_activ_sf"/>
</dbReference>
<evidence type="ECO:0000256" key="1">
    <source>
        <dbReference type="PROSITE-ProRule" id="PRU00346"/>
    </source>
</evidence>
<dbReference type="PANTHER" id="PTHR45833">
    <property type="entry name" value="METHIONINE SYNTHASE"/>
    <property type="match status" value="1"/>
</dbReference>
<evidence type="ECO:0000313" key="4">
    <source>
        <dbReference type="Proteomes" id="UP000263098"/>
    </source>
</evidence>
<dbReference type="EMBL" id="DPVG01000298">
    <property type="protein sequence ID" value="HCK24770.1"/>
    <property type="molecule type" value="Genomic_DNA"/>
</dbReference>
<feature type="domain" description="AdoMet activation" evidence="2">
    <location>
        <begin position="1"/>
        <end position="85"/>
    </location>
</feature>
<dbReference type="InterPro" id="IPR050554">
    <property type="entry name" value="Met_Synthase/Corrinoid"/>
</dbReference>
<dbReference type="GO" id="GO:0032259">
    <property type="term" value="P:methylation"/>
    <property type="evidence" value="ECO:0007669"/>
    <property type="project" value="UniProtKB-KW"/>
</dbReference>
<organism evidence="3 4">
    <name type="scientific">Bacteroides graminisolvens</name>
    <dbReference type="NCBI Taxonomy" id="477666"/>
    <lineage>
        <taxon>Bacteria</taxon>
        <taxon>Pseudomonadati</taxon>
        <taxon>Bacteroidota</taxon>
        <taxon>Bacteroidia</taxon>
        <taxon>Bacteroidales</taxon>
        <taxon>Bacteroidaceae</taxon>
        <taxon>Bacteroides</taxon>
    </lineage>
</organism>
<protein>
    <submittedName>
        <fullName evidence="3">5-methyltetrahydrofolate--homocysteine methyltransferase</fullName>
    </submittedName>
</protein>
<dbReference type="GO" id="GO:0008705">
    <property type="term" value="F:methionine synthase activity"/>
    <property type="evidence" value="ECO:0007669"/>
    <property type="project" value="InterPro"/>
</dbReference>
<dbReference type="SUPFAM" id="SSF56507">
    <property type="entry name" value="Methionine synthase activation domain-like"/>
    <property type="match status" value="1"/>
</dbReference>
<dbReference type="GO" id="GO:0005829">
    <property type="term" value="C:cytosol"/>
    <property type="evidence" value="ECO:0007669"/>
    <property type="project" value="TreeGrafter"/>
</dbReference>
<accession>A0A3D2SGY3</accession>
<gene>
    <name evidence="3" type="ORF">DHW31_08330</name>
</gene>
<keyword evidence="1 3" id="KW-0808">Transferase</keyword>
<dbReference type="PROSITE" id="PS50974">
    <property type="entry name" value="ADOMET_ACTIVATION"/>
    <property type="match status" value="1"/>
</dbReference>
<keyword evidence="1 3" id="KW-0489">Methyltransferase</keyword>
<dbReference type="AlphaFoldDB" id="A0A3D2SGY3"/>
<proteinExistence type="predicted"/>
<evidence type="ECO:0000259" key="2">
    <source>
        <dbReference type="PROSITE" id="PS50974"/>
    </source>
</evidence>
<comment type="caution">
    <text evidence="3">The sequence shown here is derived from an EMBL/GenBank/DDBJ whole genome shotgun (WGS) entry which is preliminary data.</text>
</comment>
<reference evidence="3 4" key="1">
    <citation type="journal article" date="2018" name="Nat. Biotechnol.">
        <title>A standardized bacterial taxonomy based on genome phylogeny substantially revises the tree of life.</title>
        <authorList>
            <person name="Parks D.H."/>
            <person name="Chuvochina M."/>
            <person name="Waite D.W."/>
            <person name="Rinke C."/>
            <person name="Skarshewski A."/>
            <person name="Chaumeil P.A."/>
            <person name="Hugenholtz P."/>
        </authorList>
    </citation>
    <scope>NUCLEOTIDE SEQUENCE [LARGE SCALE GENOMIC DNA]</scope>
    <source>
        <strain evidence="3">UBA9667</strain>
    </source>
</reference>
<evidence type="ECO:0000313" key="3">
    <source>
        <dbReference type="EMBL" id="HCK24770.1"/>
    </source>
</evidence>
<sequence length="85" mass="9423">GYPSLPDQSVNFLLDEVLDMKQIGIKLTENGAMYPHASVCGLMFSHPASQYFAVGKIGEDQLADYAQRRGKTVEEMKKFLAANLQ</sequence>
<feature type="non-terminal residue" evidence="3">
    <location>
        <position position="1"/>
    </location>
</feature>
<dbReference type="Pfam" id="PF02965">
    <property type="entry name" value="Met_synt_B12"/>
    <property type="match status" value="1"/>
</dbReference>
<dbReference type="Gene3D" id="3.10.196.10">
    <property type="entry name" value="Vitamin B12-dependent methionine synthase, activation domain"/>
    <property type="match status" value="1"/>
</dbReference>